<keyword evidence="4 7" id="KW-0378">Hydrolase</keyword>
<evidence type="ECO:0000259" key="6">
    <source>
        <dbReference type="Pfam" id="PF00933"/>
    </source>
</evidence>
<gene>
    <name evidence="7" type="ORF">GMD52_09075</name>
</gene>
<dbReference type="GO" id="GO:0004563">
    <property type="term" value="F:beta-N-acetylhexosaminidase activity"/>
    <property type="evidence" value="ECO:0007669"/>
    <property type="project" value="UniProtKB-EC"/>
</dbReference>
<dbReference type="PANTHER" id="PTHR30480:SF13">
    <property type="entry name" value="BETA-HEXOSAMINIDASE"/>
    <property type="match status" value="1"/>
</dbReference>
<dbReference type="GO" id="GO:0009254">
    <property type="term" value="P:peptidoglycan turnover"/>
    <property type="evidence" value="ECO:0007669"/>
    <property type="project" value="TreeGrafter"/>
</dbReference>
<organism evidence="7 8">
    <name type="scientific">Ruthenibacterium lactatiformans</name>
    <dbReference type="NCBI Taxonomy" id="1550024"/>
    <lineage>
        <taxon>Bacteria</taxon>
        <taxon>Bacillati</taxon>
        <taxon>Bacillota</taxon>
        <taxon>Clostridia</taxon>
        <taxon>Eubacteriales</taxon>
        <taxon>Oscillospiraceae</taxon>
        <taxon>Ruthenibacterium</taxon>
    </lineage>
</organism>
<keyword evidence="5" id="KW-0326">Glycosidase</keyword>
<evidence type="ECO:0000256" key="1">
    <source>
        <dbReference type="ARBA" id="ARBA00001231"/>
    </source>
</evidence>
<comment type="caution">
    <text evidence="7">The sequence shown here is derived from an EMBL/GenBank/DDBJ whole genome shotgun (WGS) entry which is preliminary data.</text>
</comment>
<accession>A0A6I3QE40</accession>
<dbReference type="RefSeq" id="WP_155201262.1">
    <property type="nucleotide sequence ID" value="NZ_WMZL01000008.1"/>
</dbReference>
<evidence type="ECO:0000256" key="2">
    <source>
        <dbReference type="ARBA" id="ARBA00005336"/>
    </source>
</evidence>
<reference evidence="7 8" key="1">
    <citation type="journal article" date="2019" name="Nat. Med.">
        <title>A library of human gut bacterial isolates paired with longitudinal multiomics data enables mechanistic microbiome research.</title>
        <authorList>
            <person name="Poyet M."/>
            <person name="Groussin M."/>
            <person name="Gibbons S.M."/>
            <person name="Avila-Pacheco J."/>
            <person name="Jiang X."/>
            <person name="Kearney S.M."/>
            <person name="Perrotta A.R."/>
            <person name="Berdy B."/>
            <person name="Zhao S."/>
            <person name="Lieberman T.D."/>
            <person name="Swanson P.K."/>
            <person name="Smith M."/>
            <person name="Roesemann S."/>
            <person name="Alexander J.E."/>
            <person name="Rich S.A."/>
            <person name="Livny J."/>
            <person name="Vlamakis H."/>
            <person name="Clish C."/>
            <person name="Bullock K."/>
            <person name="Deik A."/>
            <person name="Scott J."/>
            <person name="Pierce K.A."/>
            <person name="Xavier R.J."/>
            <person name="Alm E.J."/>
        </authorList>
    </citation>
    <scope>NUCLEOTIDE SEQUENCE [LARGE SCALE GENOMIC DNA]</scope>
    <source>
        <strain evidence="7 8">BIOML-A7</strain>
    </source>
</reference>
<dbReference type="Gene3D" id="3.20.20.300">
    <property type="entry name" value="Glycoside hydrolase, family 3, N-terminal domain"/>
    <property type="match status" value="1"/>
</dbReference>
<dbReference type="Pfam" id="PF00933">
    <property type="entry name" value="Glyco_hydro_3"/>
    <property type="match status" value="1"/>
</dbReference>
<evidence type="ECO:0000256" key="4">
    <source>
        <dbReference type="ARBA" id="ARBA00022801"/>
    </source>
</evidence>
<dbReference type="Gene3D" id="3.40.50.1700">
    <property type="entry name" value="Glycoside hydrolase family 3 C-terminal domain"/>
    <property type="match status" value="1"/>
</dbReference>
<evidence type="ECO:0000313" key="7">
    <source>
        <dbReference type="EMBL" id="MTS51690.1"/>
    </source>
</evidence>
<comment type="catalytic activity">
    <reaction evidence="1">
        <text>Hydrolysis of terminal non-reducing N-acetyl-D-hexosamine residues in N-acetyl-beta-D-hexosaminides.</text>
        <dbReference type="EC" id="3.2.1.52"/>
    </reaction>
</comment>
<dbReference type="EMBL" id="WMZR01000010">
    <property type="protein sequence ID" value="MTS51690.1"/>
    <property type="molecule type" value="Genomic_DNA"/>
</dbReference>
<dbReference type="SUPFAM" id="SSF51445">
    <property type="entry name" value="(Trans)glycosidases"/>
    <property type="match status" value="1"/>
</dbReference>
<dbReference type="GO" id="GO:0005975">
    <property type="term" value="P:carbohydrate metabolic process"/>
    <property type="evidence" value="ECO:0007669"/>
    <property type="project" value="InterPro"/>
</dbReference>
<dbReference type="PANTHER" id="PTHR30480">
    <property type="entry name" value="BETA-HEXOSAMINIDASE-RELATED"/>
    <property type="match status" value="1"/>
</dbReference>
<name>A0A6I3QE40_9FIRM</name>
<feature type="domain" description="Glycoside hydrolase family 3 N-terminal" evidence="6">
    <location>
        <begin position="27"/>
        <end position="346"/>
    </location>
</feature>
<sequence length="565" mass="62019">MIDLKANPFYLDNDAIAWVENTLAGMTTEEKTGQLFCVLFKEAKPEEFDYVYGILSPGGCMYRVVSTARAVAATQALRVRSKVPLLIAANLEKGGNGIVTEGTLVGSPMEIAATDDVQIAANMAEACAREAAAVGANWAFAPIIDIDTNFRNPITNTRTFGSDPARVRRMGEAYVKRVQELGLAASIKHFPGDGQDERDQHLVTSINDMDCDTWMATYGAAYKAGIEAGTLTAMVGHIMQPAWTRRLNPGIRDEDIMPGTLSPELMQGLLRDNLGFNGLICTDATTMAGYTLAMSRRHAVPESIARGADMFLFARNLEEDYGFMLDGIRQGIITPQRLDEAVTRILATKAALGLHKGLRPISAEIAGQVVGCARHQAWAEECADKAITLVKEQPGVLPITPQRYPRILFYTVEPPVGGEGNYKVQPACAKVKSLLEAEGFQVEEFVSQPYGEGFTTKYEEVVKGYDLILYVANLSTKSNQTVVRIEWKQPMGADCGHYINDVPTVFVSLENPYHLLDFPRVKTYINCYSNNDHCIHQLVEKLTGRSAFKGKSPVDAFCGKWDAHL</sequence>
<evidence type="ECO:0000313" key="8">
    <source>
        <dbReference type="Proteomes" id="UP000449193"/>
    </source>
</evidence>
<comment type="similarity">
    <text evidence="2">Belongs to the glycosyl hydrolase 3 family.</text>
</comment>
<dbReference type="InterPro" id="IPR036881">
    <property type="entry name" value="Glyco_hydro_3_C_sf"/>
</dbReference>
<proteinExistence type="inferred from homology"/>
<dbReference type="InterPro" id="IPR050226">
    <property type="entry name" value="NagZ_Beta-hexosaminidase"/>
</dbReference>
<protein>
    <recommendedName>
        <fullName evidence="3">beta-N-acetylhexosaminidase</fullName>
        <ecNumber evidence="3">3.2.1.52</ecNumber>
    </recommendedName>
</protein>
<evidence type="ECO:0000256" key="3">
    <source>
        <dbReference type="ARBA" id="ARBA00012663"/>
    </source>
</evidence>
<dbReference type="AlphaFoldDB" id="A0A6I3QE40"/>
<dbReference type="InterPro" id="IPR036962">
    <property type="entry name" value="Glyco_hydro_3_N_sf"/>
</dbReference>
<dbReference type="InterPro" id="IPR001764">
    <property type="entry name" value="Glyco_hydro_3_N"/>
</dbReference>
<dbReference type="EC" id="3.2.1.52" evidence="3"/>
<dbReference type="Proteomes" id="UP000449193">
    <property type="component" value="Unassembled WGS sequence"/>
</dbReference>
<evidence type="ECO:0000256" key="5">
    <source>
        <dbReference type="ARBA" id="ARBA00023295"/>
    </source>
</evidence>
<dbReference type="InterPro" id="IPR017853">
    <property type="entry name" value="GH"/>
</dbReference>